<protein>
    <submittedName>
        <fullName evidence="1">Uncharacterized protein</fullName>
    </submittedName>
</protein>
<name>A0A7J9D5H4_GOSGO</name>
<dbReference type="PANTHER" id="PTHR48200:SF1">
    <property type="entry name" value="AMINOTRANSFERASE-LIKE PLANT MOBILE DOMAIN-CONTAINING PROTEIN"/>
    <property type="match status" value="1"/>
</dbReference>
<evidence type="ECO:0000313" key="1">
    <source>
        <dbReference type="EMBL" id="MBA0755979.1"/>
    </source>
</evidence>
<sequence>MGLPVDTMKVRLKDKNDPCISWSDIRDAVGKANGDRHLALFAFVVYRLIVFPKALGYVFVPSTRPIEEFLESEWPSNQSIKEWVQNLSTLTYQEIEWRAPWMIWSTILIGYDQCVPATAGLNRVEASVQDLGFWKKLEEIRIKWVQNKEVTKEYTELAEHFITVEQMAVSRQEVFATMYRKGQVFAQQAEDICKQIEELKQESTLFVTRNEPTMKLLEVVQARYRNFFKLLRRKKKNGE</sequence>
<keyword evidence="2" id="KW-1185">Reference proteome</keyword>
<dbReference type="PANTHER" id="PTHR48200">
    <property type="entry name" value="PROTEIN, PUTATIVE-RELATED"/>
    <property type="match status" value="1"/>
</dbReference>
<dbReference type="EMBL" id="JABEZY010272921">
    <property type="protein sequence ID" value="MBA0755979.1"/>
    <property type="molecule type" value="Genomic_DNA"/>
</dbReference>
<comment type="caution">
    <text evidence="1">The sequence shown here is derived from an EMBL/GenBank/DDBJ whole genome shotgun (WGS) entry which is preliminary data.</text>
</comment>
<dbReference type="OrthoDB" id="991372at2759"/>
<dbReference type="AlphaFoldDB" id="A0A7J9D5H4"/>
<reference evidence="1 2" key="1">
    <citation type="journal article" date="2019" name="Genome Biol. Evol.">
        <title>Insights into the evolution of the New World diploid cottons (Gossypium, subgenus Houzingenia) based on genome sequencing.</title>
        <authorList>
            <person name="Grover C.E."/>
            <person name="Arick M.A. 2nd"/>
            <person name="Thrash A."/>
            <person name="Conover J.L."/>
            <person name="Sanders W.S."/>
            <person name="Peterson D.G."/>
            <person name="Frelichowski J.E."/>
            <person name="Scheffler J.A."/>
            <person name="Scheffler B.E."/>
            <person name="Wendel J.F."/>
        </authorList>
    </citation>
    <scope>NUCLEOTIDE SEQUENCE [LARGE SCALE GENOMIC DNA]</scope>
    <source>
        <strain evidence="1">5</strain>
        <tissue evidence="1">Leaf</tissue>
    </source>
</reference>
<gene>
    <name evidence="1" type="ORF">Gogos_021524</name>
</gene>
<evidence type="ECO:0000313" key="2">
    <source>
        <dbReference type="Proteomes" id="UP000593579"/>
    </source>
</evidence>
<proteinExistence type="predicted"/>
<organism evidence="1 2">
    <name type="scientific">Gossypium gossypioides</name>
    <name type="common">Mexican cotton</name>
    <name type="synonym">Selera gossypioides</name>
    <dbReference type="NCBI Taxonomy" id="34282"/>
    <lineage>
        <taxon>Eukaryota</taxon>
        <taxon>Viridiplantae</taxon>
        <taxon>Streptophyta</taxon>
        <taxon>Embryophyta</taxon>
        <taxon>Tracheophyta</taxon>
        <taxon>Spermatophyta</taxon>
        <taxon>Magnoliopsida</taxon>
        <taxon>eudicotyledons</taxon>
        <taxon>Gunneridae</taxon>
        <taxon>Pentapetalae</taxon>
        <taxon>rosids</taxon>
        <taxon>malvids</taxon>
        <taxon>Malvales</taxon>
        <taxon>Malvaceae</taxon>
        <taxon>Malvoideae</taxon>
        <taxon>Gossypium</taxon>
    </lineage>
</organism>
<accession>A0A7J9D5H4</accession>
<dbReference type="Proteomes" id="UP000593579">
    <property type="component" value="Unassembled WGS sequence"/>
</dbReference>